<dbReference type="InterPro" id="IPR027417">
    <property type="entry name" value="P-loop_NTPase"/>
</dbReference>
<sequence>MTEPETTLEVTGLTVITGGTRLLRDVSFTVAAGERVGLIGESGSGKSLTAMSIMNLLPDGLRAEGSIRLAGVGPDLIGLPERRAAAIRGQETSIVFQEPMTALNPLMRIGDQVAEVMILHRTVPSRAAAKPATLELLDQVRLPDPERIARSYPHQLSGGMRQRVVLAMALANRPQLVICDEPTSALDVTVQAAMLKLITSLQAERGNALLFITHDLAVVSQLCERVLVLHDGEIVEAGRTIDVFSAPEHPYTQRLLAASAPTFPELVEGQTGLGPSTGSGNEDAVIIEAVGVSRTFRRPRQSLFRAGEPVHALRGVDLTVRAGDRLGIVGESGSGKSTLLRLLAALDRPTTGSITFDGTEIAGRPASALRFLRRDLQIVFQDPQASLDPRMRVRDIIGEPMVSLGIPGIDARVAELLDAVGLPQAAAHRFPHQFSGGQRQRISIARALSPRPRVLVADEPVSALDVSVRAQILALLTDLVRDYQLTLIFVSHDLSVVRQLCDRVAVLHDGAIVEQGDTAEVYENPRHPYTERLLAAVPTLITAGSQEDR</sequence>
<reference evidence="6 7" key="1">
    <citation type="submission" date="2020-07" db="EMBL/GenBank/DDBJ databases">
        <title>Sequencing the genomes of 1000 actinobacteria strains.</title>
        <authorList>
            <person name="Klenk H.-P."/>
        </authorList>
    </citation>
    <scope>NUCLEOTIDE SEQUENCE [LARGE SCALE GENOMIC DNA]</scope>
    <source>
        <strain evidence="6 7">DSM 22083</strain>
    </source>
</reference>
<dbReference type="GO" id="GO:0016887">
    <property type="term" value="F:ATP hydrolysis activity"/>
    <property type="evidence" value="ECO:0007669"/>
    <property type="project" value="InterPro"/>
</dbReference>
<keyword evidence="2" id="KW-0813">Transport</keyword>
<dbReference type="SUPFAM" id="SSF52540">
    <property type="entry name" value="P-loop containing nucleoside triphosphate hydrolases"/>
    <property type="match status" value="2"/>
</dbReference>
<dbReference type="Proteomes" id="UP000569914">
    <property type="component" value="Unassembled WGS sequence"/>
</dbReference>
<comment type="similarity">
    <text evidence="1">Belongs to the ABC transporter superfamily.</text>
</comment>
<dbReference type="PANTHER" id="PTHR43776">
    <property type="entry name" value="TRANSPORT ATP-BINDING PROTEIN"/>
    <property type="match status" value="1"/>
</dbReference>
<evidence type="ECO:0000256" key="3">
    <source>
        <dbReference type="ARBA" id="ARBA00022741"/>
    </source>
</evidence>
<evidence type="ECO:0000256" key="1">
    <source>
        <dbReference type="ARBA" id="ARBA00005417"/>
    </source>
</evidence>
<dbReference type="InterPro" id="IPR013563">
    <property type="entry name" value="Oligopep_ABC_C"/>
</dbReference>
<evidence type="ECO:0000313" key="6">
    <source>
        <dbReference type="EMBL" id="NYE70737.1"/>
    </source>
</evidence>
<keyword evidence="4 6" id="KW-0067">ATP-binding</keyword>
<evidence type="ECO:0000256" key="2">
    <source>
        <dbReference type="ARBA" id="ARBA00022448"/>
    </source>
</evidence>
<dbReference type="Pfam" id="PF00005">
    <property type="entry name" value="ABC_tran"/>
    <property type="match status" value="2"/>
</dbReference>
<dbReference type="InterPro" id="IPR017871">
    <property type="entry name" value="ABC_transporter-like_CS"/>
</dbReference>
<evidence type="ECO:0000259" key="5">
    <source>
        <dbReference type="PROSITE" id="PS50893"/>
    </source>
</evidence>
<dbReference type="InterPro" id="IPR050319">
    <property type="entry name" value="ABC_transp_ATP-bind"/>
</dbReference>
<keyword evidence="3" id="KW-0547">Nucleotide-binding</keyword>
<name>A0A7Y9I5T6_9ACTN</name>
<dbReference type="GO" id="GO:0005524">
    <property type="term" value="F:ATP binding"/>
    <property type="evidence" value="ECO:0007669"/>
    <property type="project" value="UniProtKB-KW"/>
</dbReference>
<dbReference type="CDD" id="cd03257">
    <property type="entry name" value="ABC_NikE_OppD_transporters"/>
    <property type="match status" value="2"/>
</dbReference>
<dbReference type="EMBL" id="JACCBU010000001">
    <property type="protein sequence ID" value="NYE70737.1"/>
    <property type="molecule type" value="Genomic_DNA"/>
</dbReference>
<evidence type="ECO:0000256" key="4">
    <source>
        <dbReference type="ARBA" id="ARBA00022840"/>
    </source>
</evidence>
<dbReference type="NCBIfam" id="NF007739">
    <property type="entry name" value="PRK10419.1"/>
    <property type="match status" value="2"/>
</dbReference>
<proteinExistence type="inferred from homology"/>
<dbReference type="GO" id="GO:0055085">
    <property type="term" value="P:transmembrane transport"/>
    <property type="evidence" value="ECO:0007669"/>
    <property type="project" value="UniProtKB-ARBA"/>
</dbReference>
<dbReference type="Gene3D" id="3.40.50.300">
    <property type="entry name" value="P-loop containing nucleotide triphosphate hydrolases"/>
    <property type="match status" value="2"/>
</dbReference>
<feature type="domain" description="ABC transporter" evidence="5">
    <location>
        <begin position="298"/>
        <end position="534"/>
    </location>
</feature>
<feature type="domain" description="ABC transporter" evidence="5">
    <location>
        <begin position="8"/>
        <end position="256"/>
    </location>
</feature>
<dbReference type="Pfam" id="PF08352">
    <property type="entry name" value="oligo_HPY"/>
    <property type="match status" value="2"/>
</dbReference>
<dbReference type="RefSeq" id="WP_179750415.1">
    <property type="nucleotide sequence ID" value="NZ_JACCBU010000001.1"/>
</dbReference>
<gene>
    <name evidence="6" type="ORF">BKA15_002066</name>
</gene>
<dbReference type="AlphaFoldDB" id="A0A7Y9I5T6"/>
<dbReference type="PROSITE" id="PS00211">
    <property type="entry name" value="ABC_TRANSPORTER_1"/>
    <property type="match status" value="2"/>
</dbReference>
<organism evidence="6 7">
    <name type="scientific">Microlunatus parietis</name>
    <dbReference type="NCBI Taxonomy" id="682979"/>
    <lineage>
        <taxon>Bacteria</taxon>
        <taxon>Bacillati</taxon>
        <taxon>Actinomycetota</taxon>
        <taxon>Actinomycetes</taxon>
        <taxon>Propionibacteriales</taxon>
        <taxon>Propionibacteriaceae</taxon>
        <taxon>Microlunatus</taxon>
    </lineage>
</organism>
<dbReference type="InterPro" id="IPR003439">
    <property type="entry name" value="ABC_transporter-like_ATP-bd"/>
</dbReference>
<keyword evidence="7" id="KW-1185">Reference proteome</keyword>
<evidence type="ECO:0000313" key="7">
    <source>
        <dbReference type="Proteomes" id="UP000569914"/>
    </source>
</evidence>
<dbReference type="InterPro" id="IPR003593">
    <property type="entry name" value="AAA+_ATPase"/>
</dbReference>
<dbReference type="PROSITE" id="PS50893">
    <property type="entry name" value="ABC_TRANSPORTER_2"/>
    <property type="match status" value="2"/>
</dbReference>
<dbReference type="SMART" id="SM00382">
    <property type="entry name" value="AAA"/>
    <property type="match status" value="2"/>
</dbReference>
<protein>
    <submittedName>
        <fullName evidence="6">Peptide/nickel transport system ATP-binding protein</fullName>
    </submittedName>
</protein>
<dbReference type="GO" id="GO:0015833">
    <property type="term" value="P:peptide transport"/>
    <property type="evidence" value="ECO:0007669"/>
    <property type="project" value="InterPro"/>
</dbReference>
<dbReference type="PANTHER" id="PTHR43776:SF7">
    <property type="entry name" value="D,D-DIPEPTIDE TRANSPORT ATP-BINDING PROTEIN DDPF-RELATED"/>
    <property type="match status" value="1"/>
</dbReference>
<accession>A0A7Y9I5T6</accession>
<dbReference type="NCBIfam" id="NF008453">
    <property type="entry name" value="PRK11308.1"/>
    <property type="match status" value="2"/>
</dbReference>
<comment type="caution">
    <text evidence="6">The sequence shown here is derived from an EMBL/GenBank/DDBJ whole genome shotgun (WGS) entry which is preliminary data.</text>
</comment>